<dbReference type="InterPro" id="IPR035093">
    <property type="entry name" value="RelE/ParE_toxin_dom_sf"/>
</dbReference>
<dbReference type="AlphaFoldDB" id="A0A955LJ92"/>
<proteinExistence type="predicted"/>
<evidence type="ECO:0000313" key="3">
    <source>
        <dbReference type="Proteomes" id="UP000751518"/>
    </source>
</evidence>
<name>A0A955LJ92_UNCKA</name>
<keyword evidence="1" id="KW-1277">Toxin-antitoxin system</keyword>
<gene>
    <name evidence="2" type="ORF">KC614_00355</name>
</gene>
<organism evidence="2 3">
    <name type="scientific">candidate division WWE3 bacterium</name>
    <dbReference type="NCBI Taxonomy" id="2053526"/>
    <lineage>
        <taxon>Bacteria</taxon>
        <taxon>Katanobacteria</taxon>
    </lineage>
</organism>
<dbReference type="Gene3D" id="3.30.2310.20">
    <property type="entry name" value="RelE-like"/>
    <property type="match status" value="1"/>
</dbReference>
<comment type="caution">
    <text evidence="2">The sequence shown here is derived from an EMBL/GenBank/DDBJ whole genome shotgun (WGS) entry which is preliminary data.</text>
</comment>
<dbReference type="NCBIfam" id="TIGR02385">
    <property type="entry name" value="RelE_StbE"/>
    <property type="match status" value="1"/>
</dbReference>
<evidence type="ECO:0000256" key="1">
    <source>
        <dbReference type="ARBA" id="ARBA00022649"/>
    </source>
</evidence>
<dbReference type="InterPro" id="IPR007712">
    <property type="entry name" value="RelE/ParE_toxin"/>
</dbReference>
<reference evidence="2" key="2">
    <citation type="journal article" date="2021" name="Microbiome">
        <title>Successional dynamics and alternative stable states in a saline activated sludge microbial community over 9 years.</title>
        <authorList>
            <person name="Wang Y."/>
            <person name="Ye J."/>
            <person name="Ju F."/>
            <person name="Liu L."/>
            <person name="Boyd J.A."/>
            <person name="Deng Y."/>
            <person name="Parks D.H."/>
            <person name="Jiang X."/>
            <person name="Yin X."/>
            <person name="Woodcroft B.J."/>
            <person name="Tyson G.W."/>
            <person name="Hugenholtz P."/>
            <person name="Polz M.F."/>
            <person name="Zhang T."/>
        </authorList>
    </citation>
    <scope>NUCLEOTIDE SEQUENCE</scope>
    <source>
        <strain evidence="2">HKST-UBA03</strain>
    </source>
</reference>
<protein>
    <submittedName>
        <fullName evidence="2">Type II toxin-antitoxin system mRNA interferase toxin, RelE/StbE family</fullName>
    </submittedName>
</protein>
<reference evidence="2" key="1">
    <citation type="submission" date="2020-04" db="EMBL/GenBank/DDBJ databases">
        <authorList>
            <person name="Zhang T."/>
        </authorList>
    </citation>
    <scope>NUCLEOTIDE SEQUENCE</scope>
    <source>
        <strain evidence="2">HKST-UBA03</strain>
    </source>
</reference>
<sequence length="92" mass="10712">MSTHVRFNRKFVRAYRKLTPKIQKAVDSRIKLFEKQPNHPSLRNHKLSGRLSDMSSINITGDYRALFKVVKQTTTTTEVEFYLIGTHAELYG</sequence>
<accession>A0A955LJ92</accession>
<dbReference type="Proteomes" id="UP000751518">
    <property type="component" value="Unassembled WGS sequence"/>
</dbReference>
<dbReference type="EMBL" id="JAGQKZ010000001">
    <property type="protein sequence ID" value="MCA9391640.1"/>
    <property type="molecule type" value="Genomic_DNA"/>
</dbReference>
<dbReference type="SUPFAM" id="SSF143011">
    <property type="entry name" value="RelE-like"/>
    <property type="match status" value="1"/>
</dbReference>
<evidence type="ECO:0000313" key="2">
    <source>
        <dbReference type="EMBL" id="MCA9391640.1"/>
    </source>
</evidence>